<reference evidence="16" key="2">
    <citation type="submission" date="2004-02" db="EMBL/GenBank/DDBJ databases">
        <authorList>
            <person name="Fuetterer O."/>
            <person name="Angelov A."/>
            <person name="Liesegang H."/>
            <person name="Gottschalk G."/>
            <person name="Schleper C."/>
            <person name="Schepers B."/>
            <person name="Dock C."/>
            <person name="Antranikian G."/>
            <person name="Liebl W."/>
        </authorList>
    </citation>
    <scope>NUCLEOTIDE SEQUENCE</scope>
    <source>
        <strain evidence="16">DSM 9790</strain>
    </source>
</reference>
<feature type="domain" description="ABC transporter" evidence="15">
    <location>
        <begin position="3"/>
        <end position="233"/>
    </location>
</feature>
<dbReference type="InterPro" id="IPR015853">
    <property type="entry name" value="ABC_transpr_FbpC"/>
</dbReference>
<dbReference type="GeneID" id="2844670"/>
<evidence type="ECO:0000256" key="2">
    <source>
        <dbReference type="ARBA" id="ARBA00022448"/>
    </source>
</evidence>
<dbReference type="PROSITE" id="PS00211">
    <property type="entry name" value="ABC_TRANSPORTER_1"/>
    <property type="match status" value="1"/>
</dbReference>
<dbReference type="GO" id="GO:1901238">
    <property type="term" value="F:ABC-type tungstate transporter activity"/>
    <property type="evidence" value="ECO:0007669"/>
    <property type="project" value="UniProtKB-EC"/>
</dbReference>
<dbReference type="SUPFAM" id="SSF50331">
    <property type="entry name" value="MOP-like"/>
    <property type="match status" value="1"/>
</dbReference>
<dbReference type="Proteomes" id="UP000192315">
    <property type="component" value="Unassembled WGS sequence"/>
</dbReference>
<comment type="subunit">
    <text evidence="10">The complex is composed of two ATP-binding proteins (WtpC), two transmembrane proteins (WtpB) and a solute-binding protein (WtpA).</text>
</comment>
<dbReference type="GO" id="GO:0055052">
    <property type="term" value="C:ATP-binding cassette (ABC) transporter complex, substrate-binding subunit-containing"/>
    <property type="evidence" value="ECO:0007669"/>
    <property type="project" value="TreeGrafter"/>
</dbReference>
<keyword evidence="6 17" id="KW-0067">ATP-binding</keyword>
<dbReference type="PaxDb" id="263820-PTO1493"/>
<evidence type="ECO:0000313" key="17">
    <source>
        <dbReference type="EMBL" id="SMD30853.1"/>
    </source>
</evidence>
<evidence type="ECO:0000256" key="4">
    <source>
        <dbReference type="ARBA" id="ARBA00022505"/>
    </source>
</evidence>
<dbReference type="Pfam" id="PF00005">
    <property type="entry name" value="ABC_tran"/>
    <property type="match status" value="1"/>
</dbReference>
<dbReference type="FunFam" id="3.40.50.300:FF:000425">
    <property type="entry name" value="Probable ABC transporter, ATP-binding subunit"/>
    <property type="match status" value="1"/>
</dbReference>
<dbReference type="OrthoDB" id="18368at2157"/>
<comment type="catalytic activity">
    <reaction evidence="13">
        <text>tungstate(in) + ATP + H2O = tungstate(out) + ADP + phosphate + H(+)</text>
        <dbReference type="Rhea" id="RHEA:35027"/>
        <dbReference type="ChEBI" id="CHEBI:15377"/>
        <dbReference type="ChEBI" id="CHEBI:15378"/>
        <dbReference type="ChEBI" id="CHEBI:30616"/>
        <dbReference type="ChEBI" id="CHEBI:43474"/>
        <dbReference type="ChEBI" id="CHEBI:46502"/>
        <dbReference type="ChEBI" id="CHEBI:456216"/>
        <dbReference type="EC" id="7.3.2.6"/>
    </reaction>
</comment>
<keyword evidence="5" id="KW-0547">Nucleotide-binding</keyword>
<evidence type="ECO:0000256" key="11">
    <source>
        <dbReference type="ARBA" id="ARBA00039025"/>
    </source>
</evidence>
<dbReference type="GO" id="GO:0015408">
    <property type="term" value="F:ABC-type ferric iron transporter activity"/>
    <property type="evidence" value="ECO:0007669"/>
    <property type="project" value="InterPro"/>
</dbReference>
<dbReference type="SMART" id="SM00382">
    <property type="entry name" value="AAA"/>
    <property type="match status" value="1"/>
</dbReference>
<accession>A0A8G2L7A2</accession>
<gene>
    <name evidence="16" type="ordered locus">PTO1493</name>
    <name evidence="17" type="ORF">SAMN02745355_0767</name>
</gene>
<evidence type="ECO:0000256" key="6">
    <source>
        <dbReference type="ARBA" id="ARBA00022840"/>
    </source>
</evidence>
<dbReference type="Pfam" id="PF08402">
    <property type="entry name" value="TOBE_2"/>
    <property type="match status" value="1"/>
</dbReference>
<comment type="function">
    <text evidence="14">Part of the ABC transporter complex WtpABC involved in molybdate/tungstate import. Responsible for energy coupling to the transport system.</text>
</comment>
<evidence type="ECO:0000256" key="9">
    <source>
        <dbReference type="ARBA" id="ARBA00038307"/>
    </source>
</evidence>
<dbReference type="PROSITE" id="PS50893">
    <property type="entry name" value="ABC_TRANSPORTER_2"/>
    <property type="match status" value="1"/>
</dbReference>
<dbReference type="InterPro" id="IPR047641">
    <property type="entry name" value="ABC_transpr_MalK/UgpC-like"/>
</dbReference>
<evidence type="ECO:0000256" key="7">
    <source>
        <dbReference type="ARBA" id="ARBA00022967"/>
    </source>
</evidence>
<dbReference type="PANTHER" id="PTHR43875">
    <property type="entry name" value="MALTODEXTRIN IMPORT ATP-BINDING PROTEIN MSMX"/>
    <property type="match status" value="1"/>
</dbReference>
<keyword evidence="2" id="KW-0813">Transport</keyword>
<keyword evidence="3" id="KW-1003">Cell membrane</keyword>
<dbReference type="EMBL" id="FWYE01000002">
    <property type="protein sequence ID" value="SMD30853.1"/>
    <property type="molecule type" value="Genomic_DNA"/>
</dbReference>
<evidence type="ECO:0000256" key="10">
    <source>
        <dbReference type="ARBA" id="ARBA00038781"/>
    </source>
</evidence>
<dbReference type="GO" id="GO:0005524">
    <property type="term" value="F:ATP binding"/>
    <property type="evidence" value="ECO:0007669"/>
    <property type="project" value="UniProtKB-KW"/>
</dbReference>
<evidence type="ECO:0000256" key="14">
    <source>
        <dbReference type="ARBA" id="ARBA00057369"/>
    </source>
</evidence>
<dbReference type="InterPro" id="IPR013611">
    <property type="entry name" value="Transp-assoc_OB_typ2"/>
</dbReference>
<evidence type="ECO:0000256" key="12">
    <source>
        <dbReference type="ARBA" id="ARBA00041133"/>
    </source>
</evidence>
<evidence type="ECO:0000259" key="15">
    <source>
        <dbReference type="PROSITE" id="PS50893"/>
    </source>
</evidence>
<organism evidence="16 18">
    <name type="scientific">Picrophilus torridus (strain ATCC 700027 / DSM 9790 / JCM 10055 / NBRC 100828 / KAW 2/3)</name>
    <dbReference type="NCBI Taxonomy" id="1122961"/>
    <lineage>
        <taxon>Archaea</taxon>
        <taxon>Methanobacteriati</taxon>
        <taxon>Thermoplasmatota</taxon>
        <taxon>Thermoplasmata</taxon>
        <taxon>Thermoplasmatales</taxon>
        <taxon>Picrophilaceae</taxon>
        <taxon>Picrophilus</taxon>
    </lineage>
</organism>
<dbReference type="Gene3D" id="3.40.50.300">
    <property type="entry name" value="P-loop containing nucleotide triphosphate hydrolases"/>
    <property type="match status" value="1"/>
</dbReference>
<keyword evidence="19" id="KW-1185">Reference proteome</keyword>
<dbReference type="InParanoid" id="Q6KYX4"/>
<dbReference type="Proteomes" id="UP000000438">
    <property type="component" value="Chromosome"/>
</dbReference>
<sequence>MILEMYNIEKRFGNFTALKFDELLFDNNRYYVILGPSGSGKTTLLRIIGGLEYADSGKIIMESREITNMPPWKRDIGLVFQNYALYPHLKVYENIASPLISKNVPAEEVNHEVKNILDIMELTDQARKFPSQLSGGQQQRVALARALVKRPKVLLLDEPLSNLDSRVRADLRDYLKKTQREFQFTAIHVTHDPEEAMALGDKLVVFHHGKIIQNDTPYNVYNNPNDIFCARMLGNINLIPRNSIDLDLNDDFDYYGIRPEDIFIDPNGNINGTIKYKDFLGHGYMYAIDVNGFTLKVLAGKDVHLSSKQEVRLRFDMSRLNIYKNGKKVSPAIKAV</sequence>
<keyword evidence="7" id="KW-1278">Translocase</keyword>
<evidence type="ECO:0000313" key="19">
    <source>
        <dbReference type="Proteomes" id="UP000192315"/>
    </source>
</evidence>
<name>Q6KYX4_PICTO</name>
<dbReference type="EC" id="7.3.2.6" evidence="11"/>
<evidence type="ECO:0000256" key="3">
    <source>
        <dbReference type="ARBA" id="ARBA00022475"/>
    </source>
</evidence>
<keyword evidence="4" id="KW-0500">Molybdenum</keyword>
<protein>
    <recommendedName>
        <fullName evidence="12">Molybdate/tungstate import ATP-binding protein WtpC</fullName>
        <ecNumber evidence="11">7.3.2.6</ecNumber>
    </recommendedName>
</protein>
<evidence type="ECO:0000313" key="16">
    <source>
        <dbReference type="EMBL" id="AAT44078.1"/>
    </source>
</evidence>
<dbReference type="STRING" id="263820.PTO1493"/>
<dbReference type="eggNOG" id="arCOG00175">
    <property type="taxonomic scope" value="Archaea"/>
</dbReference>
<dbReference type="KEGG" id="pto:PTO1493"/>
<dbReference type="SUPFAM" id="SSF52540">
    <property type="entry name" value="P-loop containing nucleoside triphosphate hydrolases"/>
    <property type="match status" value="1"/>
</dbReference>
<evidence type="ECO:0000256" key="8">
    <source>
        <dbReference type="ARBA" id="ARBA00023136"/>
    </source>
</evidence>
<dbReference type="PANTHER" id="PTHR43875:SF15">
    <property type="entry name" value="TREHALOSE IMPORT ATP-BINDING PROTEIN SUGC"/>
    <property type="match status" value="1"/>
</dbReference>
<accession>Q6KYX4</accession>
<reference evidence="17 19" key="3">
    <citation type="submission" date="2017-04" db="EMBL/GenBank/DDBJ databases">
        <authorList>
            <person name="Varghese N."/>
            <person name="Submissions S."/>
        </authorList>
    </citation>
    <scope>NUCLEOTIDE SEQUENCE [LARGE SCALE GENOMIC DNA]</scope>
    <source>
        <strain evidence="17 19">DSM 9789</strain>
    </source>
</reference>
<dbReference type="CDD" id="cd03259">
    <property type="entry name" value="ABC_Carb_Solutes_like"/>
    <property type="match status" value="1"/>
</dbReference>
<evidence type="ECO:0000256" key="13">
    <source>
        <dbReference type="ARBA" id="ARBA00047936"/>
    </source>
</evidence>
<evidence type="ECO:0000256" key="1">
    <source>
        <dbReference type="ARBA" id="ARBA00004202"/>
    </source>
</evidence>
<dbReference type="AlphaFoldDB" id="Q6KYX4"/>
<keyword evidence="8" id="KW-0472">Membrane</keyword>
<dbReference type="InterPro" id="IPR003593">
    <property type="entry name" value="AAA+_ATPase"/>
</dbReference>
<dbReference type="InterPro" id="IPR027417">
    <property type="entry name" value="P-loop_NTPase"/>
</dbReference>
<dbReference type="InterPro" id="IPR008995">
    <property type="entry name" value="Mo/tungstate-bd_C_term_dom"/>
</dbReference>
<dbReference type="InterPro" id="IPR003439">
    <property type="entry name" value="ABC_transporter-like_ATP-bd"/>
</dbReference>
<evidence type="ECO:0000313" key="18">
    <source>
        <dbReference type="Proteomes" id="UP000000438"/>
    </source>
</evidence>
<comment type="subcellular location">
    <subcellularLocation>
        <location evidence="1">Cell membrane</location>
        <topology evidence="1">Peripheral membrane protein</topology>
    </subcellularLocation>
</comment>
<evidence type="ECO:0000256" key="5">
    <source>
        <dbReference type="ARBA" id="ARBA00022741"/>
    </source>
</evidence>
<reference evidence="16 18" key="1">
    <citation type="journal article" date="2004" name="Proc. Natl. Acad. Sci. U.S.A.">
        <title>Genome sequence of Picrophilus torridus and its implications for life around pH 0.</title>
        <authorList>
            <person name="Futterer O."/>
            <person name="Angelov A."/>
            <person name="Liesegang H."/>
            <person name="Gottschalk G."/>
            <person name="Schleper C."/>
            <person name="Schepers B."/>
            <person name="Dock C."/>
            <person name="Antranikian G."/>
            <person name="Liebl W."/>
        </authorList>
    </citation>
    <scope>NUCLEOTIDE SEQUENCE [LARGE SCALE GENOMIC DNA]</scope>
    <source>
        <strain evidence="18">ATCC 700027 / DSM 9790 / JCM 10055 / NBRC 100828</strain>
        <strain evidence="16">DSM 9790</strain>
    </source>
</reference>
<dbReference type="GO" id="GO:0016887">
    <property type="term" value="F:ATP hydrolysis activity"/>
    <property type="evidence" value="ECO:0007669"/>
    <property type="project" value="InterPro"/>
</dbReference>
<dbReference type="RefSeq" id="WP_011178294.1">
    <property type="nucleotide sequence ID" value="NC_005877.1"/>
</dbReference>
<dbReference type="InterPro" id="IPR017871">
    <property type="entry name" value="ABC_transporter-like_CS"/>
</dbReference>
<proteinExistence type="inferred from homology"/>
<comment type="similarity">
    <text evidence="9">Belongs to the ABC transporter superfamily. Sulfate/tungstate importer (TC 3.A.1.6) family.</text>
</comment>
<dbReference type="EMBL" id="AE017261">
    <property type="protein sequence ID" value="AAT44078.1"/>
    <property type="molecule type" value="Genomic_DNA"/>
</dbReference>
<dbReference type="HOGENOM" id="CLU_000604_1_1_2"/>